<protein>
    <submittedName>
        <fullName evidence="6">LysR family transcriptional regulator</fullName>
    </submittedName>
</protein>
<feature type="domain" description="HTH lysR-type" evidence="5">
    <location>
        <begin position="1"/>
        <end position="57"/>
    </location>
</feature>
<dbReference type="OrthoDB" id="8849678at2"/>
<dbReference type="RefSeq" id="WP_042869777.1">
    <property type="nucleotide sequence ID" value="NZ_CM001975.1"/>
</dbReference>
<keyword evidence="3" id="KW-0238">DNA-binding</keyword>
<evidence type="ECO:0000256" key="1">
    <source>
        <dbReference type="ARBA" id="ARBA00009437"/>
    </source>
</evidence>
<dbReference type="Pfam" id="PF00126">
    <property type="entry name" value="HTH_1"/>
    <property type="match status" value="1"/>
</dbReference>
<evidence type="ECO:0000256" key="3">
    <source>
        <dbReference type="ARBA" id="ARBA00023125"/>
    </source>
</evidence>
<dbReference type="KEGG" id="dic:Dpoa569_0002400"/>
<accession>A0A5B8HP64</accession>
<organism evidence="6 7">
    <name type="scientific">Dickeya poaceiphila</name>
    <dbReference type="NCBI Taxonomy" id="568768"/>
    <lineage>
        <taxon>Bacteria</taxon>
        <taxon>Pseudomonadati</taxon>
        <taxon>Pseudomonadota</taxon>
        <taxon>Gammaproteobacteria</taxon>
        <taxon>Enterobacterales</taxon>
        <taxon>Pectobacteriaceae</taxon>
        <taxon>Dickeya</taxon>
    </lineage>
</organism>
<evidence type="ECO:0000313" key="6">
    <source>
        <dbReference type="EMBL" id="QDX30499.1"/>
    </source>
</evidence>
<sequence length="311" mass="35148">MYREIETFRAVMLTGSATKAAEMLGISQSAVSQKLKIFENDYGIELFRRERGRLEATENAHILMAEVEKHFRGIELIEHKMKSLRNRIDTTIHLAAHPVFGQKLTPKVIASYVKSSVTQVKFSINSSRDIYETVDSGEFDFGLVANEIYGNSCVFYSFCAVNGVVIAPRNTIKGNNKMISLSDMAKHNFISLNAEDTTRIALEKECRTKKINLNVIVETPFCHTVMEIVKAGSGIGIVHPLTLIDIGPDELDVFNLDEKITFGTNLIFRKDKILKDSAKELIKKLRIQTARELKDISQNHHIDIKTKQFNI</sequence>
<proteinExistence type="inferred from homology"/>
<dbReference type="GO" id="GO:0043565">
    <property type="term" value="F:sequence-specific DNA binding"/>
    <property type="evidence" value="ECO:0007669"/>
    <property type="project" value="TreeGrafter"/>
</dbReference>
<dbReference type="Proteomes" id="UP000320591">
    <property type="component" value="Chromosome"/>
</dbReference>
<keyword evidence="7" id="KW-1185">Reference proteome</keyword>
<dbReference type="EMBL" id="CP042220">
    <property type="protein sequence ID" value="QDX30499.1"/>
    <property type="molecule type" value="Genomic_DNA"/>
</dbReference>
<evidence type="ECO:0000256" key="4">
    <source>
        <dbReference type="ARBA" id="ARBA00023163"/>
    </source>
</evidence>
<dbReference type="InterPro" id="IPR005119">
    <property type="entry name" value="LysR_subst-bd"/>
</dbReference>
<keyword evidence="4" id="KW-0804">Transcription</keyword>
<dbReference type="PANTHER" id="PTHR30427">
    <property type="entry name" value="TRANSCRIPTIONAL ACTIVATOR PROTEIN LYSR"/>
    <property type="match status" value="1"/>
</dbReference>
<dbReference type="InterPro" id="IPR036388">
    <property type="entry name" value="WH-like_DNA-bd_sf"/>
</dbReference>
<dbReference type="STRING" id="568768.GCA_000406125_01448"/>
<evidence type="ECO:0000313" key="7">
    <source>
        <dbReference type="Proteomes" id="UP000320591"/>
    </source>
</evidence>
<dbReference type="GO" id="GO:0010628">
    <property type="term" value="P:positive regulation of gene expression"/>
    <property type="evidence" value="ECO:0007669"/>
    <property type="project" value="TreeGrafter"/>
</dbReference>
<reference evidence="6 7" key="1">
    <citation type="journal article" date="2019" name="Environ. Microbiol.">
        <title>The phytopathogenic nature of Dickeya aquatica 174/2 and the dynamic early evolution of Dickeya pathogenicity.</title>
        <authorList>
            <person name="Duprey A."/>
            <person name="Taib N."/>
            <person name="Leonard S."/>
            <person name="Garin T."/>
            <person name="Flandrois J.P."/>
            <person name="Nasser W."/>
            <person name="Brochier-Armanet C."/>
            <person name="Reverchon S."/>
        </authorList>
    </citation>
    <scope>NUCLEOTIDE SEQUENCE [LARGE SCALE GENOMIC DNA]</scope>
    <source>
        <strain evidence="6 7">NCPPB 569</strain>
    </source>
</reference>
<keyword evidence="2" id="KW-0805">Transcription regulation</keyword>
<name>A0A5B8HP64_9GAMM</name>
<evidence type="ECO:0000259" key="5">
    <source>
        <dbReference type="PROSITE" id="PS50931"/>
    </source>
</evidence>
<dbReference type="GO" id="GO:0003700">
    <property type="term" value="F:DNA-binding transcription factor activity"/>
    <property type="evidence" value="ECO:0007669"/>
    <property type="project" value="InterPro"/>
</dbReference>
<dbReference type="Gene3D" id="3.40.190.290">
    <property type="match status" value="1"/>
</dbReference>
<dbReference type="SUPFAM" id="SSF46785">
    <property type="entry name" value="Winged helix' DNA-binding domain"/>
    <property type="match status" value="1"/>
</dbReference>
<dbReference type="PANTHER" id="PTHR30427:SF1">
    <property type="entry name" value="TRANSCRIPTIONAL ACTIVATOR PROTEIN LYSR"/>
    <property type="match status" value="1"/>
</dbReference>
<dbReference type="InterPro" id="IPR000847">
    <property type="entry name" value="LysR_HTH_N"/>
</dbReference>
<gene>
    <name evidence="6" type="ORF">Dpoa569_0002400</name>
</gene>
<dbReference type="SUPFAM" id="SSF53850">
    <property type="entry name" value="Periplasmic binding protein-like II"/>
    <property type="match status" value="1"/>
</dbReference>
<dbReference type="InterPro" id="IPR036390">
    <property type="entry name" value="WH_DNA-bd_sf"/>
</dbReference>
<dbReference type="Pfam" id="PF03466">
    <property type="entry name" value="LysR_substrate"/>
    <property type="match status" value="1"/>
</dbReference>
<dbReference type="AlphaFoldDB" id="A0A5B8HP64"/>
<dbReference type="PROSITE" id="PS50931">
    <property type="entry name" value="HTH_LYSR"/>
    <property type="match status" value="1"/>
</dbReference>
<dbReference type="PRINTS" id="PR00039">
    <property type="entry name" value="HTHLYSR"/>
</dbReference>
<evidence type="ECO:0000256" key="2">
    <source>
        <dbReference type="ARBA" id="ARBA00023015"/>
    </source>
</evidence>
<dbReference type="Gene3D" id="1.10.10.10">
    <property type="entry name" value="Winged helix-like DNA-binding domain superfamily/Winged helix DNA-binding domain"/>
    <property type="match status" value="1"/>
</dbReference>
<comment type="similarity">
    <text evidence="1">Belongs to the LysR transcriptional regulatory family.</text>
</comment>